<dbReference type="Gene3D" id="3.40.50.2060">
    <property type="match status" value="1"/>
</dbReference>
<dbReference type="PIRSF" id="PIRSF005715">
    <property type="entry name" value="VPS45_Sec1"/>
    <property type="match status" value="1"/>
</dbReference>
<dbReference type="Gene3D" id="1.25.40.60">
    <property type="match status" value="1"/>
</dbReference>
<dbReference type="PANTHER" id="PTHR11679">
    <property type="entry name" value="VESICLE PROTEIN SORTING-ASSOCIATED"/>
    <property type="match status" value="1"/>
</dbReference>
<comment type="caution">
    <text evidence="3">The sequence shown here is derived from an EMBL/GenBank/DDBJ whole genome shotgun (WGS) entry which is preliminary data.</text>
</comment>
<sequence>MLGSAKAGDSKSWKVLIMDKVTVKVMSHSCKMADITDQGVSLVEDLFRRRQPLPSMDAIYFVQPSKENIVMFLSDMSGREPLYKKAYVFFSKPVPKEFVSHIKSDTSVLPRIGALREMNLEYFPIDSQAFVTDQETALDELFGNIQNTRRFDACLNLMATRMATVFASLKELPHVWYRAAKEIDESTPMACRDLVPTKLAAAVWNLISTYKSTIPNFPQTETCELLILDRSVDQIAPVIHEWTYDAMCHDLLDMDGNKYVHEVPSKVGGQPERKEILLEDHDPVWLELRHAHIADASERLHDKMTNFVSKNKAAQIQQSGRDGSELSTRDLQKMVQALPQYTEQVEKISLHVEIAGKINKIIREIGLRELGQLEQDLVFGDAGAKDVIGFLRTKQDANPENKLRLLMIYASVYPEKFEGDKATKLKQLARLSPDDMKVVNNMQLIGGSSAKKTSTGSFSLKFNAQKTKQAARKDRTGEEETWQLFRFYPLIEEIIENLSKGELSKNGYSCMNEPSPTTSGGSMRGGSQRGSQGASAPTTQSTAPHSMRSRRTANWARSRHSDDGYSSDSMLKHHASTDFKKMGKRIFVFIVGGATRSELRVCHKLTTKFRREVVLGTSSIEEPPQYITKLKLLSAEELSMGGLRI</sequence>
<gene>
    <name evidence="3" type="ORF">O6P43_027091</name>
</gene>
<dbReference type="Proteomes" id="UP001163823">
    <property type="component" value="Chromosome 11"/>
</dbReference>
<feature type="region of interest" description="Disordered" evidence="2">
    <location>
        <begin position="505"/>
        <end position="570"/>
    </location>
</feature>
<reference evidence="3" key="1">
    <citation type="journal article" date="2023" name="Science">
        <title>Elucidation of the pathway for biosynthesis of saponin adjuvants from the soapbark tree.</title>
        <authorList>
            <person name="Reed J."/>
            <person name="Orme A."/>
            <person name="El-Demerdash A."/>
            <person name="Owen C."/>
            <person name="Martin L.B.B."/>
            <person name="Misra R.C."/>
            <person name="Kikuchi S."/>
            <person name="Rejzek M."/>
            <person name="Martin A.C."/>
            <person name="Harkess A."/>
            <person name="Leebens-Mack J."/>
            <person name="Louveau T."/>
            <person name="Stephenson M.J."/>
            <person name="Osbourn A."/>
        </authorList>
    </citation>
    <scope>NUCLEOTIDE SEQUENCE</scope>
    <source>
        <strain evidence="3">S10</strain>
    </source>
</reference>
<dbReference type="Pfam" id="PF00995">
    <property type="entry name" value="Sec1"/>
    <property type="match status" value="1"/>
</dbReference>
<dbReference type="InterPro" id="IPR036045">
    <property type="entry name" value="Sec1-like_sf"/>
</dbReference>
<dbReference type="InterPro" id="IPR027482">
    <property type="entry name" value="Sec1-like_dom2"/>
</dbReference>
<dbReference type="KEGG" id="qsa:O6P43_027091"/>
<dbReference type="GO" id="GO:0016192">
    <property type="term" value="P:vesicle-mediated transport"/>
    <property type="evidence" value="ECO:0007669"/>
    <property type="project" value="InterPro"/>
</dbReference>
<dbReference type="Gene3D" id="3.90.830.10">
    <property type="entry name" value="Syntaxin Binding Protein 1, Chain A, domain 2"/>
    <property type="match status" value="1"/>
</dbReference>
<dbReference type="InterPro" id="IPR043154">
    <property type="entry name" value="Sec-1-like_dom1"/>
</dbReference>
<evidence type="ECO:0000256" key="2">
    <source>
        <dbReference type="SAM" id="MobiDB-lite"/>
    </source>
</evidence>
<dbReference type="InterPro" id="IPR001619">
    <property type="entry name" value="Sec1-like"/>
</dbReference>
<comment type="similarity">
    <text evidence="1">Belongs to the STXBP/unc-18/SEC1 family.</text>
</comment>
<organism evidence="3 4">
    <name type="scientific">Quillaja saponaria</name>
    <name type="common">Soap bark tree</name>
    <dbReference type="NCBI Taxonomy" id="32244"/>
    <lineage>
        <taxon>Eukaryota</taxon>
        <taxon>Viridiplantae</taxon>
        <taxon>Streptophyta</taxon>
        <taxon>Embryophyta</taxon>
        <taxon>Tracheophyta</taxon>
        <taxon>Spermatophyta</taxon>
        <taxon>Magnoliopsida</taxon>
        <taxon>eudicotyledons</taxon>
        <taxon>Gunneridae</taxon>
        <taxon>Pentapetalae</taxon>
        <taxon>rosids</taxon>
        <taxon>fabids</taxon>
        <taxon>Fabales</taxon>
        <taxon>Quillajaceae</taxon>
        <taxon>Quillaja</taxon>
    </lineage>
</organism>
<dbReference type="EMBL" id="JARAOO010000011">
    <property type="protein sequence ID" value="KAJ7950982.1"/>
    <property type="molecule type" value="Genomic_DNA"/>
</dbReference>
<dbReference type="Gene3D" id="3.40.50.1910">
    <property type="match status" value="2"/>
</dbReference>
<keyword evidence="4" id="KW-1185">Reference proteome</keyword>
<evidence type="ECO:0000313" key="4">
    <source>
        <dbReference type="Proteomes" id="UP001163823"/>
    </source>
</evidence>
<dbReference type="FunFam" id="3.90.830.10:FF:000008">
    <property type="entry name" value="SNARE-interacting protein KEULE"/>
    <property type="match status" value="1"/>
</dbReference>
<protein>
    <submittedName>
        <fullName evidence="3">SNARE-interacting protein KEULE</fullName>
    </submittedName>
</protein>
<dbReference type="AlphaFoldDB" id="A0AAD7PDD0"/>
<accession>A0AAD7PDD0</accession>
<dbReference type="InterPro" id="IPR043127">
    <property type="entry name" value="Sec-1-like_dom3a"/>
</dbReference>
<evidence type="ECO:0000313" key="3">
    <source>
        <dbReference type="EMBL" id="KAJ7950982.1"/>
    </source>
</evidence>
<evidence type="ECO:0000256" key="1">
    <source>
        <dbReference type="ARBA" id="ARBA00009884"/>
    </source>
</evidence>
<name>A0AAD7PDD0_QUISA</name>
<dbReference type="SUPFAM" id="SSF56815">
    <property type="entry name" value="Sec1/munc18-like (SM) proteins"/>
    <property type="match status" value="1"/>
</dbReference>
<proteinExistence type="inferred from homology"/>